<organism evidence="5 6">
    <name type="scientific">Serratia marcescens</name>
    <dbReference type="NCBI Taxonomy" id="615"/>
    <lineage>
        <taxon>Bacteria</taxon>
        <taxon>Pseudomonadati</taxon>
        <taxon>Pseudomonadota</taxon>
        <taxon>Gammaproteobacteria</taxon>
        <taxon>Enterobacterales</taxon>
        <taxon>Yersiniaceae</taxon>
        <taxon>Serratia</taxon>
    </lineage>
</organism>
<dbReference type="PANTHER" id="PTHR47504">
    <property type="entry name" value="RIGHT ORIGIN-BINDING PROTEIN"/>
    <property type="match status" value="1"/>
</dbReference>
<dbReference type="InterPro" id="IPR009057">
    <property type="entry name" value="Homeodomain-like_sf"/>
</dbReference>
<dbReference type="InterPro" id="IPR020449">
    <property type="entry name" value="Tscrpt_reg_AraC-type_HTH"/>
</dbReference>
<dbReference type="PROSITE" id="PS01124">
    <property type="entry name" value="HTH_ARAC_FAMILY_2"/>
    <property type="match status" value="1"/>
</dbReference>
<protein>
    <submittedName>
        <fullName evidence="5">Helix-turn-helix domain-containing protein</fullName>
    </submittedName>
</protein>
<evidence type="ECO:0000256" key="2">
    <source>
        <dbReference type="ARBA" id="ARBA00023125"/>
    </source>
</evidence>
<dbReference type="InterPro" id="IPR018060">
    <property type="entry name" value="HTH_AraC"/>
</dbReference>
<dbReference type="InterPro" id="IPR011256">
    <property type="entry name" value="Reg_factor_effector_dom_sf"/>
</dbReference>
<dbReference type="InterPro" id="IPR018062">
    <property type="entry name" value="HTH_AraC-typ_CS"/>
</dbReference>
<keyword evidence="2" id="KW-0238">DNA-binding</keyword>
<dbReference type="Proteomes" id="UP000321126">
    <property type="component" value="Unassembled WGS sequence"/>
</dbReference>
<dbReference type="PANTHER" id="PTHR47504:SF5">
    <property type="entry name" value="RIGHT ORIGIN-BINDING PROTEIN"/>
    <property type="match status" value="1"/>
</dbReference>
<gene>
    <name evidence="5" type="ORF">FOT62_25640</name>
</gene>
<dbReference type="Gene3D" id="3.20.80.10">
    <property type="entry name" value="Regulatory factor, effector binding domain"/>
    <property type="match status" value="1"/>
</dbReference>
<dbReference type="PRINTS" id="PR00032">
    <property type="entry name" value="HTHARAC"/>
</dbReference>
<keyword evidence="1" id="KW-0805">Transcription regulation</keyword>
<dbReference type="SMART" id="SM00342">
    <property type="entry name" value="HTH_ARAC"/>
    <property type="match status" value="1"/>
</dbReference>
<dbReference type="Pfam" id="PF12833">
    <property type="entry name" value="HTH_18"/>
    <property type="match status" value="1"/>
</dbReference>
<dbReference type="SUPFAM" id="SSF46689">
    <property type="entry name" value="Homeodomain-like"/>
    <property type="match status" value="2"/>
</dbReference>
<sequence>MDVIMSYQHSIVVELVNLIEMNIQHDLSIEKLSDLSGYSKWHLQRMFQRYTGMKIATYIRNRRLSKSAVMLKQSDLKVLEVATAIGFSSQQAFSRAFQRFFGESPKDFRTSQEWDFSQHLPPFLIQNPSAYHFVEMPKNIYLLKGYKFFLYHSMSASSSGGEERQKYSSRTGKNTDTSMHTVKLASSGWEVTLSKGYYETRNLTLIRGQYLLFEFNGRLNEYLVFFDSIYDAYLPLLGVRIRNGFLIELHKEKNFQYAELNVKVLVYIGKS</sequence>
<evidence type="ECO:0000256" key="1">
    <source>
        <dbReference type="ARBA" id="ARBA00023015"/>
    </source>
</evidence>
<evidence type="ECO:0000313" key="6">
    <source>
        <dbReference type="Proteomes" id="UP000321126"/>
    </source>
</evidence>
<comment type="caution">
    <text evidence="5">The sequence shown here is derived from an EMBL/GenBank/DDBJ whole genome shotgun (WGS) entry which is preliminary data.</text>
</comment>
<dbReference type="PROSITE" id="PS00041">
    <property type="entry name" value="HTH_ARAC_FAMILY_1"/>
    <property type="match status" value="1"/>
</dbReference>
<dbReference type="InterPro" id="IPR050959">
    <property type="entry name" value="MarA-like"/>
</dbReference>
<keyword evidence="3" id="KW-0804">Transcription</keyword>
<proteinExistence type="predicted"/>
<accession>A0A5C7BDN3</accession>
<dbReference type="EMBL" id="VOUQ01000070">
    <property type="protein sequence ID" value="TXE22043.1"/>
    <property type="molecule type" value="Genomic_DNA"/>
</dbReference>
<reference evidence="5 6" key="1">
    <citation type="submission" date="2019-07" db="EMBL/GenBank/DDBJ databases">
        <title>Serratia strains were isolated from fresh produce.</title>
        <authorList>
            <person name="Cho G.-S."/>
            <person name="Stein M."/>
            <person name="Lee W."/>
            <person name="Suh S.H."/>
            <person name="Franz C.M.A.P."/>
        </authorList>
    </citation>
    <scope>NUCLEOTIDE SEQUENCE [LARGE SCALE GENOMIC DNA]</scope>
    <source>
        <strain evidence="5 6">S16</strain>
    </source>
</reference>
<dbReference type="GO" id="GO:0043565">
    <property type="term" value="F:sequence-specific DNA binding"/>
    <property type="evidence" value="ECO:0007669"/>
    <property type="project" value="InterPro"/>
</dbReference>
<dbReference type="AlphaFoldDB" id="A0A5C7BDN3"/>
<evidence type="ECO:0000256" key="3">
    <source>
        <dbReference type="ARBA" id="ARBA00023163"/>
    </source>
</evidence>
<dbReference type="Gene3D" id="1.10.10.60">
    <property type="entry name" value="Homeodomain-like"/>
    <property type="match status" value="2"/>
</dbReference>
<dbReference type="GO" id="GO:0003700">
    <property type="term" value="F:DNA-binding transcription factor activity"/>
    <property type="evidence" value="ECO:0007669"/>
    <property type="project" value="InterPro"/>
</dbReference>
<feature type="domain" description="HTH araC/xylS-type" evidence="4">
    <location>
        <begin position="13"/>
        <end position="111"/>
    </location>
</feature>
<evidence type="ECO:0000259" key="4">
    <source>
        <dbReference type="PROSITE" id="PS01124"/>
    </source>
</evidence>
<name>A0A5C7BDN3_SERMA</name>
<evidence type="ECO:0000313" key="5">
    <source>
        <dbReference type="EMBL" id="TXE22043.1"/>
    </source>
</evidence>